<evidence type="ECO:0000313" key="2">
    <source>
        <dbReference type="EMBL" id="MBB4932199.1"/>
    </source>
</evidence>
<feature type="region of interest" description="Disordered" evidence="1">
    <location>
        <begin position="1"/>
        <end position="47"/>
    </location>
</feature>
<evidence type="ECO:0000256" key="1">
    <source>
        <dbReference type="SAM" id="MobiDB-lite"/>
    </source>
</evidence>
<dbReference type="Pfam" id="PF12502">
    <property type="entry name" value="DUF3710"/>
    <property type="match status" value="1"/>
</dbReference>
<dbReference type="InterPro" id="IPR022183">
    <property type="entry name" value="DUF3710"/>
</dbReference>
<gene>
    <name evidence="2" type="ORF">F4561_003019</name>
</gene>
<comment type="caution">
    <text evidence="2">The sequence shown here is derived from an EMBL/GenBank/DDBJ whole genome shotgun (WGS) entry which is preliminary data.</text>
</comment>
<reference evidence="2 3" key="1">
    <citation type="submission" date="2020-08" db="EMBL/GenBank/DDBJ databases">
        <title>Sequencing the genomes of 1000 actinobacteria strains.</title>
        <authorList>
            <person name="Klenk H.-P."/>
        </authorList>
    </citation>
    <scope>NUCLEOTIDE SEQUENCE [LARGE SCALE GENOMIC DNA]</scope>
    <source>
        <strain evidence="2 3">DSM 102030</strain>
    </source>
</reference>
<feature type="region of interest" description="Disordered" evidence="1">
    <location>
        <begin position="214"/>
        <end position="240"/>
    </location>
</feature>
<dbReference type="RefSeq" id="WP_184579479.1">
    <property type="nucleotide sequence ID" value="NZ_JACHJT010000001.1"/>
</dbReference>
<accession>A0A7W7RHQ2</accession>
<name>A0A7W7RHQ2_9ACTN</name>
<organism evidence="2 3">
    <name type="scientific">Lipingzhangella halophila</name>
    <dbReference type="NCBI Taxonomy" id="1783352"/>
    <lineage>
        <taxon>Bacteria</taxon>
        <taxon>Bacillati</taxon>
        <taxon>Actinomycetota</taxon>
        <taxon>Actinomycetes</taxon>
        <taxon>Streptosporangiales</taxon>
        <taxon>Nocardiopsidaceae</taxon>
        <taxon>Lipingzhangella</taxon>
    </lineage>
</organism>
<keyword evidence="3" id="KW-1185">Reference proteome</keyword>
<dbReference type="EMBL" id="JACHJT010000001">
    <property type="protein sequence ID" value="MBB4932199.1"/>
    <property type="molecule type" value="Genomic_DNA"/>
</dbReference>
<sequence>MFGRRNKKRQQDDATGDAEAVASPSPVTETGKSEDQYRVQGPWDVTEDAPDIDRLDLGAIRVPVEKGIEVQVNIAQKRKKIIGVTLIKGNSALQVQPFAAPKSSGLWDEMREELREQVTEQGGKAEDFEGAFGPELRAVVPVEGKTNESGQQLGQRVRFIGVDGPRWVLRGVIRGEGATKPEVMAEIEEIFQRIVVVRGEQPVPPRDLLSITVPPELEERMTESANAQHPQQAAGDGTAG</sequence>
<protein>
    <recommendedName>
        <fullName evidence="4">DUF3710 domain-containing protein</fullName>
    </recommendedName>
</protein>
<evidence type="ECO:0000313" key="3">
    <source>
        <dbReference type="Proteomes" id="UP000523007"/>
    </source>
</evidence>
<dbReference type="Proteomes" id="UP000523007">
    <property type="component" value="Unassembled WGS sequence"/>
</dbReference>
<dbReference type="AlphaFoldDB" id="A0A7W7RHQ2"/>
<proteinExistence type="predicted"/>
<evidence type="ECO:0008006" key="4">
    <source>
        <dbReference type="Google" id="ProtNLM"/>
    </source>
</evidence>